<keyword evidence="3" id="KW-1185">Reference proteome</keyword>
<reference evidence="2" key="1">
    <citation type="journal article" date="2019" name="Environ. Microbiol.">
        <title>Fungal ecological strategies reflected in gene transcription - a case study of two litter decomposers.</title>
        <authorList>
            <person name="Barbi F."/>
            <person name="Kohler A."/>
            <person name="Barry K."/>
            <person name="Baskaran P."/>
            <person name="Daum C."/>
            <person name="Fauchery L."/>
            <person name="Ihrmark K."/>
            <person name="Kuo A."/>
            <person name="LaButti K."/>
            <person name="Lipzen A."/>
            <person name="Morin E."/>
            <person name="Grigoriev I.V."/>
            <person name="Henrissat B."/>
            <person name="Lindahl B."/>
            <person name="Martin F."/>
        </authorList>
    </citation>
    <scope>NUCLEOTIDE SEQUENCE</scope>
    <source>
        <strain evidence="2">JB14</strain>
    </source>
</reference>
<dbReference type="EMBL" id="ML769453">
    <property type="protein sequence ID" value="KAE9400729.1"/>
    <property type="molecule type" value="Genomic_DNA"/>
</dbReference>
<keyword evidence="1" id="KW-0812">Transmembrane</keyword>
<evidence type="ECO:0000313" key="3">
    <source>
        <dbReference type="Proteomes" id="UP000799118"/>
    </source>
</evidence>
<dbReference type="Proteomes" id="UP000799118">
    <property type="component" value="Unassembled WGS sequence"/>
</dbReference>
<name>A0A6A4HQI3_9AGAR</name>
<gene>
    <name evidence="2" type="ORF">BT96DRAFT_938369</name>
</gene>
<sequence>MASTDSTSNDWSDMLEAVELALIGIAVACTLYGASVIISGVSTYFLIYERQKVNTSRKFLLTIIAIMFLCDTTFIFLLIAYIIEALFTNKVEQSTQLGIALDVIVKLTYLLSDIVVVWRAWTLASSRYPRARYLLLVCLSASTVTATVAMFEPDDSPLNTSIALAAMLPLTLFVTNVVATSFIGKIAWSVTAIV</sequence>
<protein>
    <recommendedName>
        <fullName evidence="4">G-protein coupled receptors family 1 profile domain-containing protein</fullName>
    </recommendedName>
</protein>
<feature type="transmembrane region" description="Helical" evidence="1">
    <location>
        <begin position="20"/>
        <end position="47"/>
    </location>
</feature>
<keyword evidence="1" id="KW-0472">Membrane</keyword>
<feature type="transmembrane region" description="Helical" evidence="1">
    <location>
        <begin position="133"/>
        <end position="151"/>
    </location>
</feature>
<evidence type="ECO:0000313" key="2">
    <source>
        <dbReference type="EMBL" id="KAE9400729.1"/>
    </source>
</evidence>
<dbReference type="AlphaFoldDB" id="A0A6A4HQI3"/>
<dbReference type="OrthoDB" id="3040370at2759"/>
<feature type="transmembrane region" description="Helical" evidence="1">
    <location>
        <begin position="59"/>
        <end position="83"/>
    </location>
</feature>
<evidence type="ECO:0000256" key="1">
    <source>
        <dbReference type="SAM" id="Phobius"/>
    </source>
</evidence>
<accession>A0A6A4HQI3</accession>
<evidence type="ECO:0008006" key="4">
    <source>
        <dbReference type="Google" id="ProtNLM"/>
    </source>
</evidence>
<keyword evidence="1" id="KW-1133">Transmembrane helix</keyword>
<feature type="transmembrane region" description="Helical" evidence="1">
    <location>
        <begin position="163"/>
        <end position="188"/>
    </location>
</feature>
<feature type="transmembrane region" description="Helical" evidence="1">
    <location>
        <begin position="103"/>
        <end position="121"/>
    </location>
</feature>
<organism evidence="2 3">
    <name type="scientific">Gymnopus androsaceus JB14</name>
    <dbReference type="NCBI Taxonomy" id="1447944"/>
    <lineage>
        <taxon>Eukaryota</taxon>
        <taxon>Fungi</taxon>
        <taxon>Dikarya</taxon>
        <taxon>Basidiomycota</taxon>
        <taxon>Agaricomycotina</taxon>
        <taxon>Agaricomycetes</taxon>
        <taxon>Agaricomycetidae</taxon>
        <taxon>Agaricales</taxon>
        <taxon>Marasmiineae</taxon>
        <taxon>Omphalotaceae</taxon>
        <taxon>Gymnopus</taxon>
    </lineage>
</organism>
<proteinExistence type="predicted"/>